<keyword evidence="6" id="KW-1185">Reference proteome</keyword>
<evidence type="ECO:0000259" key="4">
    <source>
        <dbReference type="Pfam" id="PF13193"/>
    </source>
</evidence>
<dbReference type="Pfam" id="PF00501">
    <property type="entry name" value="AMP-binding"/>
    <property type="match status" value="1"/>
</dbReference>
<keyword evidence="2" id="KW-0436">Ligase</keyword>
<dbReference type="InterPro" id="IPR020845">
    <property type="entry name" value="AMP-binding_CS"/>
</dbReference>
<dbReference type="SUPFAM" id="SSF56801">
    <property type="entry name" value="Acetyl-CoA synthetase-like"/>
    <property type="match status" value="1"/>
</dbReference>
<protein>
    <submittedName>
        <fullName evidence="5">AMP-binding protein</fullName>
    </submittedName>
</protein>
<dbReference type="InterPro" id="IPR045851">
    <property type="entry name" value="AMP-bd_C_sf"/>
</dbReference>
<dbReference type="PANTHER" id="PTHR43201">
    <property type="entry name" value="ACYL-COA SYNTHETASE"/>
    <property type="match status" value="1"/>
</dbReference>
<dbReference type="PROSITE" id="PS00455">
    <property type="entry name" value="AMP_BINDING"/>
    <property type="match status" value="1"/>
</dbReference>
<proteinExistence type="inferred from homology"/>
<dbReference type="InterPro" id="IPR042099">
    <property type="entry name" value="ANL_N_sf"/>
</dbReference>
<evidence type="ECO:0000256" key="2">
    <source>
        <dbReference type="ARBA" id="ARBA00022598"/>
    </source>
</evidence>
<accession>A0ABW5CNV3</accession>
<evidence type="ECO:0000313" key="6">
    <source>
        <dbReference type="Proteomes" id="UP001597371"/>
    </source>
</evidence>
<comment type="similarity">
    <text evidence="1">Belongs to the ATP-dependent AMP-binding enzyme family.</text>
</comment>
<evidence type="ECO:0000259" key="3">
    <source>
        <dbReference type="Pfam" id="PF00501"/>
    </source>
</evidence>
<dbReference type="InterPro" id="IPR000873">
    <property type="entry name" value="AMP-dep_synth/lig_dom"/>
</dbReference>
<dbReference type="RefSeq" id="WP_209739319.1">
    <property type="nucleotide sequence ID" value="NZ_CP072611.1"/>
</dbReference>
<reference evidence="6" key="1">
    <citation type="journal article" date="2019" name="Int. J. Syst. Evol. Microbiol.">
        <title>The Global Catalogue of Microorganisms (GCM) 10K type strain sequencing project: providing services to taxonomists for standard genome sequencing and annotation.</title>
        <authorList>
            <consortium name="The Broad Institute Genomics Platform"/>
            <consortium name="The Broad Institute Genome Sequencing Center for Infectious Disease"/>
            <person name="Wu L."/>
            <person name="Ma J."/>
        </authorList>
    </citation>
    <scope>NUCLEOTIDE SEQUENCE [LARGE SCALE GENOMIC DNA]</scope>
    <source>
        <strain evidence="6">ZS-35-S2</strain>
    </source>
</reference>
<evidence type="ECO:0000313" key="5">
    <source>
        <dbReference type="EMBL" id="MFD2237966.1"/>
    </source>
</evidence>
<dbReference type="Gene3D" id="3.30.300.30">
    <property type="match status" value="1"/>
</dbReference>
<feature type="domain" description="AMP-binding enzyme C-terminal" evidence="4">
    <location>
        <begin position="415"/>
        <end position="488"/>
    </location>
</feature>
<dbReference type="InterPro" id="IPR025110">
    <property type="entry name" value="AMP-bd_C"/>
</dbReference>
<dbReference type="Pfam" id="PF13193">
    <property type="entry name" value="AMP-binding_C"/>
    <property type="match status" value="1"/>
</dbReference>
<sequence length="507" mass="55306">MSEWMGEGFLHLLAERVKTDPGRIYASEFVSGALVSHPLAGIVERSEALARGLAARGVGKGGRVACMMDTHSDHLCLILAIARLGAIWVPVGTRLLPTNLTYIFNESDVSLVVAESRFVDTIAAARPEMPMVLRNEADGLSSLLGDGALPSVEVRPCDILMISFTSGTTGRPKSVPVTHAMMRFAAEAAALAAKADPGEVLYVWEPFNHIGGAQMIILPLIRQVTLALTPRFSASRFWDEVRACQATRIHHLGGILQMLLKQPPSDRDRDHSVAVAWGGGCTSEVWTAFSRRFGTQMVECYGMTEASSLTTINDEGLPGFVGRAMPWFDVQIISSDGSRCPPGVRGEIVVKPIGKGASALFSGYLNSPEATRECLRDGRLHTGDLGEMDGAGRVKFHGRMKETIRVRGENVSAWEVEHVIEQHEAIAACAVIPVKAEIGEADIKLFVQVASDRELTGTEIFDWVRERLAPHQLPRHITFVSAFERTPSQRIMKHKLDPTPAGDWTRT</sequence>
<dbReference type="Proteomes" id="UP001597371">
    <property type="component" value="Unassembled WGS sequence"/>
</dbReference>
<dbReference type="PANTHER" id="PTHR43201:SF5">
    <property type="entry name" value="MEDIUM-CHAIN ACYL-COA LIGASE ACSF2, MITOCHONDRIAL"/>
    <property type="match status" value="1"/>
</dbReference>
<name>A0ABW5CNV3_9HYPH</name>
<evidence type="ECO:0000256" key="1">
    <source>
        <dbReference type="ARBA" id="ARBA00006432"/>
    </source>
</evidence>
<comment type="caution">
    <text evidence="5">The sequence shown here is derived from an EMBL/GenBank/DDBJ whole genome shotgun (WGS) entry which is preliminary data.</text>
</comment>
<gene>
    <name evidence="5" type="ORF">ACFSKQ_10900</name>
</gene>
<feature type="domain" description="AMP-dependent synthetase/ligase" evidence="3">
    <location>
        <begin position="44"/>
        <end position="364"/>
    </location>
</feature>
<organism evidence="5 6">
    <name type="scientific">Aureimonas populi</name>
    <dbReference type="NCBI Taxonomy" id="1701758"/>
    <lineage>
        <taxon>Bacteria</taxon>
        <taxon>Pseudomonadati</taxon>
        <taxon>Pseudomonadota</taxon>
        <taxon>Alphaproteobacteria</taxon>
        <taxon>Hyphomicrobiales</taxon>
        <taxon>Aurantimonadaceae</taxon>
        <taxon>Aureimonas</taxon>
    </lineage>
</organism>
<dbReference type="EMBL" id="JBHUIJ010000013">
    <property type="protein sequence ID" value="MFD2237966.1"/>
    <property type="molecule type" value="Genomic_DNA"/>
</dbReference>
<dbReference type="Gene3D" id="3.40.50.12780">
    <property type="entry name" value="N-terminal domain of ligase-like"/>
    <property type="match status" value="1"/>
</dbReference>